<organism evidence="2 3">
    <name type="scientific">Alligator mississippiensis</name>
    <name type="common">American alligator</name>
    <dbReference type="NCBI Taxonomy" id="8496"/>
    <lineage>
        <taxon>Eukaryota</taxon>
        <taxon>Metazoa</taxon>
        <taxon>Chordata</taxon>
        <taxon>Craniata</taxon>
        <taxon>Vertebrata</taxon>
        <taxon>Euteleostomi</taxon>
        <taxon>Archelosauria</taxon>
        <taxon>Archosauria</taxon>
        <taxon>Crocodylia</taxon>
        <taxon>Alligatoridae</taxon>
        <taxon>Alligatorinae</taxon>
        <taxon>Alligator</taxon>
    </lineage>
</organism>
<feature type="region of interest" description="Disordered" evidence="1">
    <location>
        <begin position="1"/>
        <end position="48"/>
    </location>
</feature>
<dbReference type="AlphaFoldDB" id="A0A151PBM3"/>
<comment type="caution">
    <text evidence="2">The sequence shown here is derived from an EMBL/GenBank/DDBJ whole genome shotgun (WGS) entry which is preliminary data.</text>
</comment>
<reference evidence="2 3" key="1">
    <citation type="journal article" date="2012" name="Genome Biol.">
        <title>Sequencing three crocodilian genomes to illuminate the evolution of archosaurs and amniotes.</title>
        <authorList>
            <person name="St John J.A."/>
            <person name="Braun E.L."/>
            <person name="Isberg S.R."/>
            <person name="Miles L.G."/>
            <person name="Chong A.Y."/>
            <person name="Gongora J."/>
            <person name="Dalzell P."/>
            <person name="Moran C."/>
            <person name="Bed'hom B."/>
            <person name="Abzhanov A."/>
            <person name="Burgess S.C."/>
            <person name="Cooksey A.M."/>
            <person name="Castoe T.A."/>
            <person name="Crawford N.G."/>
            <person name="Densmore L.D."/>
            <person name="Drew J.C."/>
            <person name="Edwards S.V."/>
            <person name="Faircloth B.C."/>
            <person name="Fujita M.K."/>
            <person name="Greenwold M.J."/>
            <person name="Hoffmann F.G."/>
            <person name="Howard J.M."/>
            <person name="Iguchi T."/>
            <person name="Janes D.E."/>
            <person name="Khan S.Y."/>
            <person name="Kohno S."/>
            <person name="de Koning A.J."/>
            <person name="Lance S.L."/>
            <person name="McCarthy F.M."/>
            <person name="McCormack J.E."/>
            <person name="Merchant M.E."/>
            <person name="Peterson D.G."/>
            <person name="Pollock D.D."/>
            <person name="Pourmand N."/>
            <person name="Raney B.J."/>
            <person name="Roessler K.A."/>
            <person name="Sanford J.R."/>
            <person name="Sawyer R.H."/>
            <person name="Schmidt C.J."/>
            <person name="Triplett E.W."/>
            <person name="Tuberville T.D."/>
            <person name="Venegas-Anaya M."/>
            <person name="Howard J.T."/>
            <person name="Jarvis E.D."/>
            <person name="Guillette L.J.Jr."/>
            <person name="Glenn T.C."/>
            <person name="Green R.E."/>
            <person name="Ray D.A."/>
        </authorList>
    </citation>
    <scope>NUCLEOTIDE SEQUENCE [LARGE SCALE GENOMIC DNA]</scope>
    <source>
        <strain evidence="2">KSC_2009_1</strain>
    </source>
</reference>
<dbReference type="EMBL" id="AKHW03000533">
    <property type="protein sequence ID" value="KYO46155.1"/>
    <property type="molecule type" value="Genomic_DNA"/>
</dbReference>
<dbReference type="Proteomes" id="UP000050525">
    <property type="component" value="Unassembled WGS sequence"/>
</dbReference>
<proteinExistence type="predicted"/>
<name>A0A151PBM3_ALLMI</name>
<evidence type="ECO:0000313" key="2">
    <source>
        <dbReference type="EMBL" id="KYO46155.1"/>
    </source>
</evidence>
<evidence type="ECO:0000313" key="3">
    <source>
        <dbReference type="Proteomes" id="UP000050525"/>
    </source>
</evidence>
<accession>A0A151PBM3</accession>
<keyword evidence="3" id="KW-1185">Reference proteome</keyword>
<sequence>MQQEGRLELPAQTGKDISNLPAARQHSSKEAFCPRGEQAEAGTERTPAVHRDSFHCTSGLAACGWGQQGKMIGCQEIVCSVCRARAAASRCPLF</sequence>
<evidence type="ECO:0000256" key="1">
    <source>
        <dbReference type="SAM" id="MobiDB-lite"/>
    </source>
</evidence>
<protein>
    <submittedName>
        <fullName evidence="2">Uncharacterized protein</fullName>
    </submittedName>
</protein>
<gene>
    <name evidence="2" type="ORF">Y1Q_0021712</name>
</gene>